<dbReference type="EMBL" id="BARU01003493">
    <property type="protein sequence ID" value="GAH24322.1"/>
    <property type="molecule type" value="Genomic_DNA"/>
</dbReference>
<feature type="non-terminal residue" evidence="1">
    <location>
        <position position="62"/>
    </location>
</feature>
<comment type="caution">
    <text evidence="1">The sequence shown here is derived from an EMBL/GenBank/DDBJ whole genome shotgun (WGS) entry which is preliminary data.</text>
</comment>
<sequence length="62" mass="7207">MEWMDEPDRQEFEYAGLKCLILRHPELKHLCGYVALPKGHPCYGKDYDDIDVEVHGGLTFAR</sequence>
<dbReference type="AlphaFoldDB" id="X1DVP7"/>
<gene>
    <name evidence="1" type="ORF">S03H2_07539</name>
</gene>
<accession>X1DVP7</accession>
<protein>
    <submittedName>
        <fullName evidence="1">Uncharacterized protein</fullName>
    </submittedName>
</protein>
<reference evidence="1" key="1">
    <citation type="journal article" date="2014" name="Front. Microbiol.">
        <title>High frequency of phylogenetically diverse reductive dehalogenase-homologous genes in deep subseafloor sedimentary metagenomes.</title>
        <authorList>
            <person name="Kawai M."/>
            <person name="Futagami T."/>
            <person name="Toyoda A."/>
            <person name="Takaki Y."/>
            <person name="Nishi S."/>
            <person name="Hori S."/>
            <person name="Arai W."/>
            <person name="Tsubouchi T."/>
            <person name="Morono Y."/>
            <person name="Uchiyama I."/>
            <person name="Ito T."/>
            <person name="Fujiyama A."/>
            <person name="Inagaki F."/>
            <person name="Takami H."/>
        </authorList>
    </citation>
    <scope>NUCLEOTIDE SEQUENCE</scope>
    <source>
        <strain evidence="1">Expedition CK06-06</strain>
    </source>
</reference>
<evidence type="ECO:0000313" key="1">
    <source>
        <dbReference type="EMBL" id="GAH24322.1"/>
    </source>
</evidence>
<organism evidence="1">
    <name type="scientific">marine sediment metagenome</name>
    <dbReference type="NCBI Taxonomy" id="412755"/>
    <lineage>
        <taxon>unclassified sequences</taxon>
        <taxon>metagenomes</taxon>
        <taxon>ecological metagenomes</taxon>
    </lineage>
</organism>
<name>X1DVP7_9ZZZZ</name>
<proteinExistence type="predicted"/>